<dbReference type="Gene3D" id="3.40.50.200">
    <property type="entry name" value="Peptidase S8/S53 domain"/>
    <property type="match status" value="1"/>
</dbReference>
<dbReference type="EMBL" id="JADFTS010000002">
    <property type="protein sequence ID" value="KAF9620615.1"/>
    <property type="molecule type" value="Genomic_DNA"/>
</dbReference>
<comment type="similarity">
    <text evidence="1">Belongs to the peptidase S8 family.</text>
</comment>
<dbReference type="InterPro" id="IPR045051">
    <property type="entry name" value="SBT"/>
</dbReference>
<dbReference type="SUPFAM" id="SSF52743">
    <property type="entry name" value="Subtilisin-like"/>
    <property type="match status" value="1"/>
</dbReference>
<proteinExistence type="inferred from homology"/>
<accession>A0A835IKG0</accession>
<evidence type="ECO:0000259" key="3">
    <source>
        <dbReference type="Pfam" id="PF00082"/>
    </source>
</evidence>
<keyword evidence="5" id="KW-1185">Reference proteome</keyword>
<dbReference type="Proteomes" id="UP000631114">
    <property type="component" value="Unassembled WGS sequence"/>
</dbReference>
<dbReference type="Gene3D" id="3.50.30.30">
    <property type="match status" value="1"/>
</dbReference>
<dbReference type="CDD" id="cd02120">
    <property type="entry name" value="PA_subtilisin_like"/>
    <property type="match status" value="1"/>
</dbReference>
<evidence type="ECO:0000313" key="5">
    <source>
        <dbReference type="Proteomes" id="UP000631114"/>
    </source>
</evidence>
<dbReference type="OrthoDB" id="206201at2759"/>
<dbReference type="InterPro" id="IPR036852">
    <property type="entry name" value="Peptidase_S8/S53_dom_sf"/>
</dbReference>
<keyword evidence="2" id="KW-0732">Signal</keyword>
<evidence type="ECO:0000313" key="4">
    <source>
        <dbReference type="EMBL" id="KAF9620615.1"/>
    </source>
</evidence>
<sequence>MRGEGTRVGKGEEVNRAGGVGMILGNTPKNGDEVALDAHILPATTVGATDAVKILNYIKSSNKSTAQIDPGMTLFGTKPAPSMTGFSSTGPNPLVADILKPDITAPGLNILAAWSEGSSPTNLDSDHRSVKYNFESGTSMARPHVVKFPDTISQSNLDEFNVPN</sequence>
<dbReference type="GO" id="GO:0006508">
    <property type="term" value="P:proteolysis"/>
    <property type="evidence" value="ECO:0007669"/>
    <property type="project" value="InterPro"/>
</dbReference>
<dbReference type="AlphaFoldDB" id="A0A835IKG0"/>
<dbReference type="GO" id="GO:0004252">
    <property type="term" value="F:serine-type endopeptidase activity"/>
    <property type="evidence" value="ECO:0007669"/>
    <property type="project" value="InterPro"/>
</dbReference>
<dbReference type="PANTHER" id="PTHR10795">
    <property type="entry name" value="PROPROTEIN CONVERTASE SUBTILISIN/KEXIN"/>
    <property type="match status" value="1"/>
</dbReference>
<reference evidence="4 5" key="1">
    <citation type="submission" date="2020-10" db="EMBL/GenBank/DDBJ databases">
        <title>The Coptis chinensis genome and diversification of protoberbering-type alkaloids.</title>
        <authorList>
            <person name="Wang B."/>
            <person name="Shu S."/>
            <person name="Song C."/>
            <person name="Liu Y."/>
        </authorList>
    </citation>
    <scope>NUCLEOTIDE SEQUENCE [LARGE SCALE GENOMIC DNA]</scope>
    <source>
        <strain evidence="4">HL-2020</strain>
        <tissue evidence="4">Leaf</tissue>
    </source>
</reference>
<protein>
    <recommendedName>
        <fullName evidence="3">Peptidase S8/S53 domain-containing protein</fullName>
    </recommendedName>
</protein>
<evidence type="ECO:0000256" key="1">
    <source>
        <dbReference type="ARBA" id="ARBA00011073"/>
    </source>
</evidence>
<dbReference type="InterPro" id="IPR000209">
    <property type="entry name" value="Peptidase_S8/S53_dom"/>
</dbReference>
<organism evidence="4 5">
    <name type="scientific">Coptis chinensis</name>
    <dbReference type="NCBI Taxonomy" id="261450"/>
    <lineage>
        <taxon>Eukaryota</taxon>
        <taxon>Viridiplantae</taxon>
        <taxon>Streptophyta</taxon>
        <taxon>Embryophyta</taxon>
        <taxon>Tracheophyta</taxon>
        <taxon>Spermatophyta</taxon>
        <taxon>Magnoliopsida</taxon>
        <taxon>Ranunculales</taxon>
        <taxon>Ranunculaceae</taxon>
        <taxon>Coptidoideae</taxon>
        <taxon>Coptis</taxon>
    </lineage>
</organism>
<evidence type="ECO:0000256" key="2">
    <source>
        <dbReference type="ARBA" id="ARBA00022729"/>
    </source>
</evidence>
<gene>
    <name evidence="4" type="ORF">IFM89_013641</name>
</gene>
<name>A0A835IKG0_9MAGN</name>
<dbReference type="Pfam" id="PF00082">
    <property type="entry name" value="Peptidase_S8"/>
    <property type="match status" value="1"/>
</dbReference>
<comment type="caution">
    <text evidence="4">The sequence shown here is derived from an EMBL/GenBank/DDBJ whole genome shotgun (WGS) entry which is preliminary data.</text>
</comment>
<feature type="domain" description="Peptidase S8/S53" evidence="3">
    <location>
        <begin position="25"/>
        <end position="145"/>
    </location>
</feature>